<sequence length="183" mass="20858">MEFLILGLLMLSPMTGYELQQFIKQNLALICSHSAGSVQTALAKLEREGRITAAESSEGRRRKRIFSITEAGRAAFSDWVAQPMQADRVKNMELARLFFLGLADPAQRAAAIRDYVRQMEEAEATLRAIRARFDAIRQGEVPGGRDWDSIFRFQGYTIDYGIAAARFERDWYARLLCELEEKE</sequence>
<feature type="domain" description="Transcription regulator PadR C-terminal" evidence="2">
    <location>
        <begin position="90"/>
        <end position="179"/>
    </location>
</feature>
<dbReference type="Pfam" id="PF10400">
    <property type="entry name" value="Vir_act_alpha_C"/>
    <property type="match status" value="1"/>
</dbReference>
<dbReference type="RefSeq" id="WP_058965256.1">
    <property type="nucleotide sequence ID" value="NZ_CABKVM010000017.1"/>
</dbReference>
<dbReference type="STRING" id="1650663.GCA_001486665_02239"/>
<evidence type="ECO:0000313" key="4">
    <source>
        <dbReference type="Proteomes" id="UP000295184"/>
    </source>
</evidence>
<gene>
    <name evidence="3" type="ORF">EDD77_1244</name>
</gene>
<dbReference type="EMBL" id="SLUM01000024">
    <property type="protein sequence ID" value="TCL54040.1"/>
    <property type="molecule type" value="Genomic_DNA"/>
</dbReference>
<comment type="caution">
    <text evidence="3">The sequence shown here is derived from an EMBL/GenBank/DDBJ whole genome shotgun (WGS) entry which is preliminary data.</text>
</comment>
<keyword evidence="3" id="KW-0238">DNA-binding</keyword>
<dbReference type="Gene3D" id="1.10.10.10">
    <property type="entry name" value="Winged helix-like DNA-binding domain superfamily/Winged helix DNA-binding domain"/>
    <property type="match status" value="1"/>
</dbReference>
<dbReference type="PANTHER" id="PTHR43252">
    <property type="entry name" value="TRANSCRIPTIONAL REGULATOR YQJI"/>
    <property type="match status" value="1"/>
</dbReference>
<reference evidence="3 4" key="1">
    <citation type="submission" date="2019-03" db="EMBL/GenBank/DDBJ databases">
        <title>Genomic Encyclopedia of Type Strains, Phase IV (KMG-IV): sequencing the most valuable type-strain genomes for metagenomic binning, comparative biology and taxonomic classification.</title>
        <authorList>
            <person name="Goeker M."/>
        </authorList>
    </citation>
    <scope>NUCLEOTIDE SEQUENCE [LARGE SCALE GENOMIC DNA]</scope>
    <source>
        <strain evidence="3 4">DSM 100451</strain>
    </source>
</reference>
<dbReference type="Pfam" id="PF03551">
    <property type="entry name" value="PadR"/>
    <property type="match status" value="1"/>
</dbReference>
<name>A0A4R1QV56_9FIRM</name>
<accession>A0A4R1QV56</accession>
<dbReference type="SUPFAM" id="SSF46785">
    <property type="entry name" value="Winged helix' DNA-binding domain"/>
    <property type="match status" value="1"/>
</dbReference>
<feature type="domain" description="Transcription regulator PadR N-terminal" evidence="1">
    <location>
        <begin position="5"/>
        <end position="77"/>
    </location>
</feature>
<dbReference type="AlphaFoldDB" id="A0A4R1QV56"/>
<dbReference type="Gene3D" id="6.10.140.190">
    <property type="match status" value="1"/>
</dbReference>
<dbReference type="InterPro" id="IPR036388">
    <property type="entry name" value="WH-like_DNA-bd_sf"/>
</dbReference>
<protein>
    <submittedName>
        <fullName evidence="3">DNA-binding PadR family transcriptional regulator</fullName>
    </submittedName>
</protein>
<dbReference type="OrthoDB" id="9783723at2"/>
<organism evidence="3 4">
    <name type="scientific">Allofournierella massiliensis</name>
    <dbReference type="NCBI Taxonomy" id="1650663"/>
    <lineage>
        <taxon>Bacteria</taxon>
        <taxon>Bacillati</taxon>
        <taxon>Bacillota</taxon>
        <taxon>Clostridia</taxon>
        <taxon>Eubacteriales</taxon>
        <taxon>Oscillospiraceae</taxon>
        <taxon>Allofournierella</taxon>
    </lineage>
</organism>
<dbReference type="InterPro" id="IPR018309">
    <property type="entry name" value="Tscrpt_reg_PadR_C"/>
</dbReference>
<evidence type="ECO:0000259" key="2">
    <source>
        <dbReference type="Pfam" id="PF10400"/>
    </source>
</evidence>
<dbReference type="GO" id="GO:0003677">
    <property type="term" value="F:DNA binding"/>
    <property type="evidence" value="ECO:0007669"/>
    <property type="project" value="UniProtKB-KW"/>
</dbReference>
<evidence type="ECO:0000259" key="1">
    <source>
        <dbReference type="Pfam" id="PF03551"/>
    </source>
</evidence>
<dbReference type="InterPro" id="IPR005149">
    <property type="entry name" value="Tscrpt_reg_PadR_N"/>
</dbReference>
<dbReference type="InterPro" id="IPR036390">
    <property type="entry name" value="WH_DNA-bd_sf"/>
</dbReference>
<proteinExistence type="predicted"/>
<evidence type="ECO:0000313" key="3">
    <source>
        <dbReference type="EMBL" id="TCL54040.1"/>
    </source>
</evidence>
<dbReference type="PANTHER" id="PTHR43252:SF2">
    <property type="entry name" value="TRANSCRIPTION REGULATOR, PADR-LIKE FAMILY"/>
    <property type="match status" value="1"/>
</dbReference>
<dbReference type="Proteomes" id="UP000295184">
    <property type="component" value="Unassembled WGS sequence"/>
</dbReference>